<name>A0A1B6LSW0_9HEMI</name>
<evidence type="ECO:0000256" key="1">
    <source>
        <dbReference type="SAM" id="SignalP"/>
    </source>
</evidence>
<dbReference type="EMBL" id="GEBQ01013212">
    <property type="protein sequence ID" value="JAT26765.1"/>
    <property type="molecule type" value="Transcribed_RNA"/>
</dbReference>
<dbReference type="AlphaFoldDB" id="A0A1B6LSW0"/>
<gene>
    <name evidence="2" type="ORF">g.15747</name>
</gene>
<accession>A0A1B6LSW0</accession>
<evidence type="ECO:0000313" key="2">
    <source>
        <dbReference type="EMBL" id="JAT26765.1"/>
    </source>
</evidence>
<keyword evidence="1" id="KW-0732">Signal</keyword>
<feature type="chain" id="PRO_5008587614" evidence="1">
    <location>
        <begin position="18"/>
        <end position="138"/>
    </location>
</feature>
<reference evidence="2" key="1">
    <citation type="submission" date="2015-11" db="EMBL/GenBank/DDBJ databases">
        <title>De novo transcriptome assembly of four potential Pierce s Disease insect vectors from Arizona vineyards.</title>
        <authorList>
            <person name="Tassone E.E."/>
        </authorList>
    </citation>
    <scope>NUCLEOTIDE SEQUENCE</scope>
</reference>
<protein>
    <submittedName>
        <fullName evidence="2">Uncharacterized protein</fullName>
    </submittedName>
</protein>
<proteinExistence type="predicted"/>
<sequence length="138" mass="16025">MILLLVSVLYCSILSHSFESSSKDYKHLDGKIAKVIMRPTKEKWDTMLEAMEYYVNKLRDPGLILAQDCEKNKSIITGILKDGCPNFVNLAVDEKYLLNEIDLTKKQLSRFYELRDNTKRTWSEFVTICAKQNVTMHV</sequence>
<organism evidence="2">
    <name type="scientific">Graphocephala atropunctata</name>
    <dbReference type="NCBI Taxonomy" id="36148"/>
    <lineage>
        <taxon>Eukaryota</taxon>
        <taxon>Metazoa</taxon>
        <taxon>Ecdysozoa</taxon>
        <taxon>Arthropoda</taxon>
        <taxon>Hexapoda</taxon>
        <taxon>Insecta</taxon>
        <taxon>Pterygota</taxon>
        <taxon>Neoptera</taxon>
        <taxon>Paraneoptera</taxon>
        <taxon>Hemiptera</taxon>
        <taxon>Auchenorrhyncha</taxon>
        <taxon>Membracoidea</taxon>
        <taxon>Cicadellidae</taxon>
        <taxon>Cicadellinae</taxon>
        <taxon>Cicadellini</taxon>
        <taxon>Graphocephala</taxon>
    </lineage>
</organism>
<feature type="signal peptide" evidence="1">
    <location>
        <begin position="1"/>
        <end position="17"/>
    </location>
</feature>